<protein>
    <recommendedName>
        <fullName evidence="2">Flagellar M-ring C-terminal domain-containing protein</fullName>
    </recommendedName>
</protein>
<dbReference type="InterPro" id="IPR013556">
    <property type="entry name" value="Flag_M-ring_C"/>
</dbReference>
<proteinExistence type="predicted"/>
<dbReference type="EMBL" id="PFNG01000159">
    <property type="protein sequence ID" value="PIZ38078.1"/>
    <property type="molecule type" value="Genomic_DNA"/>
</dbReference>
<comment type="caution">
    <text evidence="3">The sequence shown here is derived from an EMBL/GenBank/DDBJ whole genome shotgun (WGS) entry which is preliminary data.</text>
</comment>
<feature type="compositionally biased region" description="Basic and acidic residues" evidence="1">
    <location>
        <begin position="103"/>
        <end position="117"/>
    </location>
</feature>
<evidence type="ECO:0000256" key="1">
    <source>
        <dbReference type="SAM" id="MobiDB-lite"/>
    </source>
</evidence>
<name>A0A2M7T7D8_9ACTN</name>
<feature type="compositionally biased region" description="Polar residues" evidence="1">
    <location>
        <begin position="23"/>
        <end position="44"/>
    </location>
</feature>
<reference evidence="4" key="1">
    <citation type="submission" date="2017-09" db="EMBL/GenBank/DDBJ databases">
        <title>Depth-based differentiation of microbial function through sediment-hosted aquifers and enrichment of novel symbionts in the deep terrestrial subsurface.</title>
        <authorList>
            <person name="Probst A.J."/>
            <person name="Ladd B."/>
            <person name="Jarett J.K."/>
            <person name="Geller-Mcgrath D.E."/>
            <person name="Sieber C.M.K."/>
            <person name="Emerson J.B."/>
            <person name="Anantharaman K."/>
            <person name="Thomas B.C."/>
            <person name="Malmstrom R."/>
            <person name="Stieglmeier M."/>
            <person name="Klingl A."/>
            <person name="Woyke T."/>
            <person name="Ryan C.M."/>
            <person name="Banfield J.F."/>
        </authorList>
    </citation>
    <scope>NUCLEOTIDE SEQUENCE [LARGE SCALE GENOMIC DNA]</scope>
</reference>
<dbReference type="Proteomes" id="UP000230956">
    <property type="component" value="Unassembled WGS sequence"/>
</dbReference>
<feature type="non-terminal residue" evidence="3">
    <location>
        <position position="117"/>
    </location>
</feature>
<feature type="domain" description="Flagellar M-ring C-terminal" evidence="2">
    <location>
        <begin position="2"/>
        <end position="117"/>
    </location>
</feature>
<dbReference type="InterPro" id="IPR043427">
    <property type="entry name" value="YscJ/FliF"/>
</dbReference>
<accession>A0A2M7T7D8</accession>
<organism evidence="3 4">
    <name type="scientific">Candidatus Aquicultor secundus</name>
    <dbReference type="NCBI Taxonomy" id="1973895"/>
    <lineage>
        <taxon>Bacteria</taxon>
        <taxon>Bacillati</taxon>
        <taxon>Actinomycetota</taxon>
        <taxon>Candidatus Aquicultoria</taxon>
        <taxon>Candidatus Aquicultorales</taxon>
        <taxon>Candidatus Aquicultoraceae</taxon>
        <taxon>Candidatus Aquicultor</taxon>
    </lineage>
</organism>
<sequence length="117" mass="12198">MLGTVLGNDNNAVVRVNADLDFTSKQTHTNKVEQGNNPVVVSTQKETEKYEGAGSMPGGIAGISSQNPSSTASGSSATYPAGNTSAGNSTYKRSNETVNYDSTKIEESEIKPPGEVK</sequence>
<feature type="compositionally biased region" description="Polar residues" evidence="1">
    <location>
        <begin position="63"/>
        <end position="102"/>
    </location>
</feature>
<dbReference type="Pfam" id="PF08345">
    <property type="entry name" value="YscJ_FliF_C"/>
    <property type="match status" value="1"/>
</dbReference>
<evidence type="ECO:0000313" key="3">
    <source>
        <dbReference type="EMBL" id="PIZ38078.1"/>
    </source>
</evidence>
<gene>
    <name evidence="3" type="ORF">COY37_06690</name>
</gene>
<dbReference type="PANTHER" id="PTHR30046:SF0">
    <property type="entry name" value="FLAGELLAR M-RING PROTEIN"/>
    <property type="match status" value="1"/>
</dbReference>
<evidence type="ECO:0000259" key="2">
    <source>
        <dbReference type="Pfam" id="PF08345"/>
    </source>
</evidence>
<evidence type="ECO:0000313" key="4">
    <source>
        <dbReference type="Proteomes" id="UP000230956"/>
    </source>
</evidence>
<dbReference type="AlphaFoldDB" id="A0A2M7T7D8"/>
<dbReference type="PANTHER" id="PTHR30046">
    <property type="entry name" value="FLAGELLAR M-RING PROTEIN"/>
    <property type="match status" value="1"/>
</dbReference>
<feature type="region of interest" description="Disordered" evidence="1">
    <location>
        <begin position="23"/>
        <end position="117"/>
    </location>
</feature>